<keyword evidence="2 3" id="KW-0040">ANK repeat</keyword>
<keyword evidence="5" id="KW-1185">Reference proteome</keyword>
<name>A0A6P8I2U1_ACTTE</name>
<dbReference type="InterPro" id="IPR050776">
    <property type="entry name" value="Ank_Repeat/CDKN_Inhibitor"/>
</dbReference>
<dbReference type="GeneID" id="116295515"/>
<evidence type="ECO:0000256" key="3">
    <source>
        <dbReference type="PROSITE-ProRule" id="PRU00023"/>
    </source>
</evidence>
<sequence length="319" mass="36026">MGSENCFMTKEHLNERILRSPWSEYPLPPLHRACRDGDVQSLLYLVIQGDRLEVFRCVNEKDQFLMWTPAHWAAYFGHLECLMRLVSCGLSLDVMDGRLKQTTLHLAAFAGNALVLDWILHAGASIDKQDSLGETAVHKAVRGDSVECLEVLQKYKAPMNMPNSSQQTPYEIALSLKGQCIEYFRVVLDLKYSAGPISRSGKRSLDDDDDLENSAKKSRNDSDHLAINQNGFHTPIHNDQEILSMMEANGQYPLIEKRESSPFNRQLNGTVNGERNEHMNGDCDMQEDHSSNGQNALHTESTYFTQSPIRCLTLCGHLQ</sequence>
<dbReference type="InterPro" id="IPR036770">
    <property type="entry name" value="Ankyrin_rpt-contain_sf"/>
</dbReference>
<accession>A0A6P8I2U1</accession>
<dbReference type="PANTHER" id="PTHR24201">
    <property type="entry name" value="ANK_REP_REGION DOMAIN-CONTAINING PROTEIN"/>
    <property type="match status" value="1"/>
</dbReference>
<dbReference type="PROSITE" id="PS50088">
    <property type="entry name" value="ANK_REPEAT"/>
    <property type="match status" value="1"/>
</dbReference>
<dbReference type="Proteomes" id="UP000515163">
    <property type="component" value="Unplaced"/>
</dbReference>
<proteinExistence type="predicted"/>
<feature type="compositionally biased region" description="Basic and acidic residues" evidence="4">
    <location>
        <begin position="213"/>
        <end position="224"/>
    </location>
</feature>
<organism evidence="5 6">
    <name type="scientific">Actinia tenebrosa</name>
    <name type="common">Australian red waratah sea anemone</name>
    <dbReference type="NCBI Taxonomy" id="6105"/>
    <lineage>
        <taxon>Eukaryota</taxon>
        <taxon>Metazoa</taxon>
        <taxon>Cnidaria</taxon>
        <taxon>Anthozoa</taxon>
        <taxon>Hexacorallia</taxon>
        <taxon>Actiniaria</taxon>
        <taxon>Actiniidae</taxon>
        <taxon>Actinia</taxon>
    </lineage>
</organism>
<dbReference type="SUPFAM" id="SSF48403">
    <property type="entry name" value="Ankyrin repeat"/>
    <property type="match status" value="1"/>
</dbReference>
<dbReference type="Pfam" id="PF12796">
    <property type="entry name" value="Ank_2"/>
    <property type="match status" value="1"/>
</dbReference>
<dbReference type="InterPro" id="IPR002110">
    <property type="entry name" value="Ankyrin_rpt"/>
</dbReference>
<feature type="repeat" description="ANK" evidence="3">
    <location>
        <begin position="99"/>
        <end position="131"/>
    </location>
</feature>
<dbReference type="AlphaFoldDB" id="A0A6P8I2U1"/>
<evidence type="ECO:0000256" key="1">
    <source>
        <dbReference type="ARBA" id="ARBA00022737"/>
    </source>
</evidence>
<dbReference type="OrthoDB" id="5402602at2759"/>
<dbReference type="SMART" id="SM00248">
    <property type="entry name" value="ANK"/>
    <property type="match status" value="4"/>
</dbReference>
<dbReference type="Gene3D" id="1.25.40.20">
    <property type="entry name" value="Ankyrin repeat-containing domain"/>
    <property type="match status" value="1"/>
</dbReference>
<dbReference type="InParanoid" id="A0A6P8I2U1"/>
<evidence type="ECO:0000313" key="6">
    <source>
        <dbReference type="RefSeq" id="XP_031559217.1"/>
    </source>
</evidence>
<evidence type="ECO:0000313" key="5">
    <source>
        <dbReference type="Proteomes" id="UP000515163"/>
    </source>
</evidence>
<dbReference type="PROSITE" id="PS50297">
    <property type="entry name" value="ANK_REP_REGION"/>
    <property type="match status" value="1"/>
</dbReference>
<dbReference type="KEGG" id="aten:116295515"/>
<evidence type="ECO:0000256" key="2">
    <source>
        <dbReference type="ARBA" id="ARBA00023043"/>
    </source>
</evidence>
<gene>
    <name evidence="6" type="primary">LOC116295515</name>
</gene>
<reference evidence="6" key="1">
    <citation type="submission" date="2025-08" db="UniProtKB">
        <authorList>
            <consortium name="RefSeq"/>
        </authorList>
    </citation>
    <scope>IDENTIFICATION</scope>
    <source>
        <tissue evidence="6">Tentacle</tissue>
    </source>
</reference>
<evidence type="ECO:0000256" key="4">
    <source>
        <dbReference type="SAM" id="MobiDB-lite"/>
    </source>
</evidence>
<dbReference type="RefSeq" id="XP_031559217.1">
    <property type="nucleotide sequence ID" value="XM_031703357.1"/>
</dbReference>
<protein>
    <submittedName>
        <fullName evidence="6">Ankyrin repeat domain-containing protein 10-like</fullName>
    </submittedName>
</protein>
<keyword evidence="1" id="KW-0677">Repeat</keyword>
<feature type="region of interest" description="Disordered" evidence="4">
    <location>
        <begin position="198"/>
        <end position="232"/>
    </location>
</feature>
<dbReference type="PANTHER" id="PTHR24201:SF17">
    <property type="entry name" value="ANKYRIN REPEAT DOMAIN-CONTAINING PROTEIN 10-LIKE ISOFORM X1"/>
    <property type="match status" value="1"/>
</dbReference>